<feature type="domain" description="RNA polymerase sigma-70 region 2" evidence="6">
    <location>
        <begin position="40"/>
        <end position="106"/>
    </location>
</feature>
<dbReference type="EMBL" id="JBHRTS010000001">
    <property type="protein sequence ID" value="MFC3192865.1"/>
    <property type="molecule type" value="Genomic_DNA"/>
</dbReference>
<keyword evidence="5" id="KW-0804">Transcription</keyword>
<sequence>MRIMTQTKAADTRQNRVADLEERNWLAAHLGGDQQAFAQLMQAYRKPLYSFLVRHGLDTRHCDDLFQDIFLKIHKSAHQYQASKPLSPWIFTIAINTLRDFQRKKSLHLTVVEVAETIEDERPDPEQSAHLTETMDWLEEALASLPKAQAEAMTLSMVKGMKIKDIGAMLGLPVNTIKSQLRRAKQSLMSAFQARQTQHRTQSSPSGVTHE</sequence>
<protein>
    <submittedName>
        <fullName evidence="8">RNA polymerase sigma factor</fullName>
    </submittedName>
</protein>
<keyword evidence="9" id="KW-1185">Reference proteome</keyword>
<dbReference type="InterPro" id="IPR013324">
    <property type="entry name" value="RNA_pol_sigma_r3/r4-like"/>
</dbReference>
<dbReference type="Gene3D" id="1.10.1740.10">
    <property type="match status" value="1"/>
</dbReference>
<dbReference type="Gene3D" id="1.10.10.10">
    <property type="entry name" value="Winged helix-like DNA-binding domain superfamily/Winged helix DNA-binding domain"/>
    <property type="match status" value="1"/>
</dbReference>
<dbReference type="InterPro" id="IPR013325">
    <property type="entry name" value="RNA_pol_sigma_r2"/>
</dbReference>
<keyword evidence="4" id="KW-0238">DNA-binding</keyword>
<dbReference type="InterPro" id="IPR013249">
    <property type="entry name" value="RNA_pol_sigma70_r4_t2"/>
</dbReference>
<dbReference type="InterPro" id="IPR036388">
    <property type="entry name" value="WH-like_DNA-bd_sf"/>
</dbReference>
<dbReference type="InterPro" id="IPR014284">
    <property type="entry name" value="RNA_pol_sigma-70_dom"/>
</dbReference>
<keyword evidence="3" id="KW-0731">Sigma factor</keyword>
<feature type="domain" description="RNA polymerase sigma factor 70 region 4 type 2" evidence="7">
    <location>
        <begin position="136"/>
        <end position="188"/>
    </location>
</feature>
<evidence type="ECO:0000259" key="6">
    <source>
        <dbReference type="Pfam" id="PF04542"/>
    </source>
</evidence>
<evidence type="ECO:0000256" key="1">
    <source>
        <dbReference type="ARBA" id="ARBA00010641"/>
    </source>
</evidence>
<comment type="similarity">
    <text evidence="1">Belongs to the sigma-70 factor family. ECF subfamily.</text>
</comment>
<evidence type="ECO:0000259" key="7">
    <source>
        <dbReference type="Pfam" id="PF08281"/>
    </source>
</evidence>
<name>A0ABV7J7J5_9GAMM</name>
<evidence type="ECO:0000256" key="2">
    <source>
        <dbReference type="ARBA" id="ARBA00023015"/>
    </source>
</evidence>
<comment type="caution">
    <text evidence="8">The sequence shown here is derived from an EMBL/GenBank/DDBJ whole genome shotgun (WGS) entry which is preliminary data.</text>
</comment>
<keyword evidence="2" id="KW-0805">Transcription regulation</keyword>
<proteinExistence type="inferred from homology"/>
<dbReference type="NCBIfam" id="TIGR02937">
    <property type="entry name" value="sigma70-ECF"/>
    <property type="match status" value="1"/>
</dbReference>
<evidence type="ECO:0000313" key="8">
    <source>
        <dbReference type="EMBL" id="MFC3192865.1"/>
    </source>
</evidence>
<dbReference type="InterPro" id="IPR039425">
    <property type="entry name" value="RNA_pol_sigma-70-like"/>
</dbReference>
<gene>
    <name evidence="8" type="ORF">ACFODZ_01300</name>
</gene>
<dbReference type="SUPFAM" id="SSF88946">
    <property type="entry name" value="Sigma2 domain of RNA polymerase sigma factors"/>
    <property type="match status" value="1"/>
</dbReference>
<organism evidence="8 9">
    <name type="scientific">Marinicella sediminis</name>
    <dbReference type="NCBI Taxonomy" id="1792834"/>
    <lineage>
        <taxon>Bacteria</taxon>
        <taxon>Pseudomonadati</taxon>
        <taxon>Pseudomonadota</taxon>
        <taxon>Gammaproteobacteria</taxon>
        <taxon>Lysobacterales</taxon>
        <taxon>Marinicellaceae</taxon>
        <taxon>Marinicella</taxon>
    </lineage>
</organism>
<dbReference type="Pfam" id="PF08281">
    <property type="entry name" value="Sigma70_r4_2"/>
    <property type="match status" value="1"/>
</dbReference>
<dbReference type="SUPFAM" id="SSF88659">
    <property type="entry name" value="Sigma3 and sigma4 domains of RNA polymerase sigma factors"/>
    <property type="match status" value="1"/>
</dbReference>
<evidence type="ECO:0000313" key="9">
    <source>
        <dbReference type="Proteomes" id="UP001595533"/>
    </source>
</evidence>
<reference evidence="9" key="1">
    <citation type="journal article" date="2019" name="Int. J. Syst. Evol. Microbiol.">
        <title>The Global Catalogue of Microorganisms (GCM) 10K type strain sequencing project: providing services to taxonomists for standard genome sequencing and annotation.</title>
        <authorList>
            <consortium name="The Broad Institute Genomics Platform"/>
            <consortium name="The Broad Institute Genome Sequencing Center for Infectious Disease"/>
            <person name="Wu L."/>
            <person name="Ma J."/>
        </authorList>
    </citation>
    <scope>NUCLEOTIDE SEQUENCE [LARGE SCALE GENOMIC DNA]</scope>
    <source>
        <strain evidence="9">KCTC 42953</strain>
    </source>
</reference>
<dbReference type="Proteomes" id="UP001595533">
    <property type="component" value="Unassembled WGS sequence"/>
</dbReference>
<dbReference type="InterPro" id="IPR007627">
    <property type="entry name" value="RNA_pol_sigma70_r2"/>
</dbReference>
<evidence type="ECO:0000256" key="4">
    <source>
        <dbReference type="ARBA" id="ARBA00023125"/>
    </source>
</evidence>
<dbReference type="PANTHER" id="PTHR43133">
    <property type="entry name" value="RNA POLYMERASE ECF-TYPE SIGMA FACTO"/>
    <property type="match status" value="1"/>
</dbReference>
<dbReference type="RefSeq" id="WP_077409531.1">
    <property type="nucleotide sequence ID" value="NZ_JBHRTS010000001.1"/>
</dbReference>
<evidence type="ECO:0000256" key="3">
    <source>
        <dbReference type="ARBA" id="ARBA00023082"/>
    </source>
</evidence>
<evidence type="ECO:0000256" key="5">
    <source>
        <dbReference type="ARBA" id="ARBA00023163"/>
    </source>
</evidence>
<dbReference type="CDD" id="cd06171">
    <property type="entry name" value="Sigma70_r4"/>
    <property type="match status" value="1"/>
</dbReference>
<dbReference type="PANTHER" id="PTHR43133:SF8">
    <property type="entry name" value="RNA POLYMERASE SIGMA FACTOR HI_1459-RELATED"/>
    <property type="match status" value="1"/>
</dbReference>
<accession>A0ABV7J7J5</accession>
<dbReference type="Pfam" id="PF04542">
    <property type="entry name" value="Sigma70_r2"/>
    <property type="match status" value="1"/>
</dbReference>